<dbReference type="RefSeq" id="WP_150904712.1">
    <property type="nucleotide sequence ID" value="NZ_VTWT01000008.1"/>
</dbReference>
<accession>A0A5N1ITE9</accession>
<dbReference type="EMBL" id="VTWT01000008">
    <property type="protein sequence ID" value="KAA9331189.1"/>
    <property type="molecule type" value="Genomic_DNA"/>
</dbReference>
<dbReference type="AlphaFoldDB" id="A0A5N1ITE9"/>
<evidence type="ECO:0000313" key="2">
    <source>
        <dbReference type="Proteomes" id="UP000326570"/>
    </source>
</evidence>
<protein>
    <submittedName>
        <fullName evidence="1">Uncharacterized protein</fullName>
    </submittedName>
</protein>
<comment type="caution">
    <text evidence="1">The sequence shown here is derived from an EMBL/GenBank/DDBJ whole genome shotgun (WGS) entry which is preliminary data.</text>
</comment>
<organism evidence="1 2">
    <name type="scientific">Adhaeribacter soli</name>
    <dbReference type="NCBI Taxonomy" id="2607655"/>
    <lineage>
        <taxon>Bacteria</taxon>
        <taxon>Pseudomonadati</taxon>
        <taxon>Bacteroidota</taxon>
        <taxon>Cytophagia</taxon>
        <taxon>Cytophagales</taxon>
        <taxon>Hymenobacteraceae</taxon>
        <taxon>Adhaeribacter</taxon>
    </lineage>
</organism>
<gene>
    <name evidence="1" type="ORF">F0P94_14965</name>
</gene>
<proteinExistence type="predicted"/>
<evidence type="ECO:0000313" key="1">
    <source>
        <dbReference type="EMBL" id="KAA9331189.1"/>
    </source>
</evidence>
<sequence length="285" mass="33584">MDENTLKIEDLFLKMPLYDKLELNSALEYKLVDILRFSGKLDMFCVACNKESTFTGFDNLTDYVPGVSYSSSSSRLMEQVFTLPKYFSHKKVFTVKLKCSRNENHLMLFNFYINQHTLIKIGQYPSLMEIAHHTVRKYKKVLGKELYEEFNRAIGLAALNIGLGSFIYLKRIFDHLLEEAHKQVFAHEKWNELEYLTSPVQKRILLLKNHLPEILIEKRELYTILNKDIFELTEEECLKYYPVLQGGIECILAERLIDISREQKRRELEKSINSLTEKKKPVKKK</sequence>
<name>A0A5N1ITE9_9BACT</name>
<dbReference type="Proteomes" id="UP000326570">
    <property type="component" value="Unassembled WGS sequence"/>
</dbReference>
<keyword evidence="2" id="KW-1185">Reference proteome</keyword>
<reference evidence="1 2" key="1">
    <citation type="submission" date="2019-09" db="EMBL/GenBank/DDBJ databases">
        <title>Genome sequence of Adhaeribacter sp. M2.</title>
        <authorList>
            <person name="Srinivasan S."/>
        </authorList>
    </citation>
    <scope>NUCLEOTIDE SEQUENCE [LARGE SCALE GENOMIC DNA]</scope>
    <source>
        <strain evidence="1 2">M2</strain>
    </source>
</reference>